<accession>A0A6J5KJ18</accession>
<proteinExistence type="predicted"/>
<dbReference type="InterPro" id="IPR016181">
    <property type="entry name" value="Acyl_CoA_acyltransferase"/>
</dbReference>
<evidence type="ECO:0008006" key="2">
    <source>
        <dbReference type="Google" id="ProtNLM"/>
    </source>
</evidence>
<gene>
    <name evidence="1" type="ORF">UFOVP7_45</name>
</gene>
<dbReference type="SUPFAM" id="SSF55729">
    <property type="entry name" value="Acyl-CoA N-acyltransferases (Nat)"/>
    <property type="match status" value="1"/>
</dbReference>
<name>A0A6J5KJ18_9CAUD</name>
<sequence length="141" mass="15964">MVIPFEASHLRLMTVQPSQQEVLQQVTDDFLAVLENTNAYTVVLDGIIVCCAGVVEYYKGRGEAWSYLGADLGSNMVPVYRAIKKYIDTIDVRRVEMTVDVDFEPGHRFAKLLGFELEAPRMKAYDINGRDKALYARIKNV</sequence>
<protein>
    <recommendedName>
        <fullName evidence="2">N-acetyltransferase domain-containing protein</fullName>
    </recommendedName>
</protein>
<reference evidence="1" key="1">
    <citation type="submission" date="2020-04" db="EMBL/GenBank/DDBJ databases">
        <authorList>
            <person name="Chiriac C."/>
            <person name="Salcher M."/>
            <person name="Ghai R."/>
            <person name="Kavagutti S V."/>
        </authorList>
    </citation>
    <scope>NUCLEOTIDE SEQUENCE</scope>
</reference>
<dbReference type="EMBL" id="LR796141">
    <property type="protein sequence ID" value="CAB4121136.1"/>
    <property type="molecule type" value="Genomic_DNA"/>
</dbReference>
<evidence type="ECO:0000313" key="1">
    <source>
        <dbReference type="EMBL" id="CAB4121136.1"/>
    </source>
</evidence>
<organism evidence="1">
    <name type="scientific">uncultured Caudovirales phage</name>
    <dbReference type="NCBI Taxonomy" id="2100421"/>
    <lineage>
        <taxon>Viruses</taxon>
        <taxon>Duplodnaviria</taxon>
        <taxon>Heunggongvirae</taxon>
        <taxon>Uroviricota</taxon>
        <taxon>Caudoviricetes</taxon>
        <taxon>Peduoviridae</taxon>
        <taxon>Maltschvirus</taxon>
        <taxon>Maltschvirus maltsch</taxon>
    </lineage>
</organism>